<organism evidence="6 7">
    <name type="scientific">Flavobacterium jumunjinense</name>
    <dbReference type="NCBI Taxonomy" id="998845"/>
    <lineage>
        <taxon>Bacteria</taxon>
        <taxon>Pseudomonadati</taxon>
        <taxon>Bacteroidota</taxon>
        <taxon>Flavobacteriia</taxon>
        <taxon>Flavobacteriales</taxon>
        <taxon>Flavobacteriaceae</taxon>
        <taxon>Flavobacterium</taxon>
    </lineage>
</organism>
<dbReference type="RefSeq" id="WP_236458372.1">
    <property type="nucleotide sequence ID" value="NZ_CBCSGE010000016.1"/>
</dbReference>
<dbReference type="InterPro" id="IPR038765">
    <property type="entry name" value="Papain-like_cys_pep_sf"/>
</dbReference>
<dbReference type="PROSITE" id="PS51935">
    <property type="entry name" value="NLPC_P60"/>
    <property type="match status" value="1"/>
</dbReference>
<evidence type="ECO:0000256" key="2">
    <source>
        <dbReference type="ARBA" id="ARBA00022670"/>
    </source>
</evidence>
<evidence type="ECO:0000313" key="7">
    <source>
        <dbReference type="Proteomes" id="UP001589607"/>
    </source>
</evidence>
<keyword evidence="7" id="KW-1185">Reference proteome</keyword>
<keyword evidence="2" id="KW-0645">Protease</keyword>
<comment type="similarity">
    <text evidence="1">Belongs to the peptidase C40 family.</text>
</comment>
<dbReference type="InterPro" id="IPR000064">
    <property type="entry name" value="NLP_P60_dom"/>
</dbReference>
<sequence length="210" mass="23611">MKKILLFIVVISFVSCKTQSNIVTSKKEAKAKGIYIYDYSVNRDTKVVKVAKGKKSNNSVAKTEIQPEEEKSLYRNNNKANSLAFEIVDYARDNLGVKYRTGGTTRKGMDCSGLVFSTFGNYDISLPRTSIDMSRHGEKIKRDEAQPGDLIFFKTNGRTVINHVGIVTQIREDGEIEFIHSSTRRGVIISSTADNYYSKTYAQVNRVLSN</sequence>
<feature type="domain" description="NlpC/P60" evidence="5">
    <location>
        <begin position="81"/>
        <end position="208"/>
    </location>
</feature>
<evidence type="ECO:0000256" key="4">
    <source>
        <dbReference type="ARBA" id="ARBA00022807"/>
    </source>
</evidence>
<dbReference type="PROSITE" id="PS51257">
    <property type="entry name" value="PROKAR_LIPOPROTEIN"/>
    <property type="match status" value="1"/>
</dbReference>
<dbReference type="SUPFAM" id="SSF54001">
    <property type="entry name" value="Cysteine proteinases"/>
    <property type="match status" value="1"/>
</dbReference>
<evidence type="ECO:0000259" key="5">
    <source>
        <dbReference type="PROSITE" id="PS51935"/>
    </source>
</evidence>
<accession>A0ABV5GKY2</accession>
<keyword evidence="4" id="KW-0788">Thiol protease</keyword>
<gene>
    <name evidence="6" type="ORF">ACFFVF_03805</name>
</gene>
<dbReference type="EMBL" id="JBHMEY010000008">
    <property type="protein sequence ID" value="MFB9095626.1"/>
    <property type="molecule type" value="Genomic_DNA"/>
</dbReference>
<comment type="caution">
    <text evidence="6">The sequence shown here is derived from an EMBL/GenBank/DDBJ whole genome shotgun (WGS) entry which is preliminary data.</text>
</comment>
<dbReference type="Proteomes" id="UP001589607">
    <property type="component" value="Unassembled WGS sequence"/>
</dbReference>
<protein>
    <submittedName>
        <fullName evidence="6">C40 family peptidase</fullName>
    </submittedName>
</protein>
<dbReference type="Pfam" id="PF00877">
    <property type="entry name" value="NLPC_P60"/>
    <property type="match status" value="1"/>
</dbReference>
<evidence type="ECO:0000256" key="3">
    <source>
        <dbReference type="ARBA" id="ARBA00022801"/>
    </source>
</evidence>
<evidence type="ECO:0000256" key="1">
    <source>
        <dbReference type="ARBA" id="ARBA00007074"/>
    </source>
</evidence>
<name>A0ABV5GKY2_9FLAO</name>
<evidence type="ECO:0000313" key="6">
    <source>
        <dbReference type="EMBL" id="MFB9095626.1"/>
    </source>
</evidence>
<dbReference type="InterPro" id="IPR051202">
    <property type="entry name" value="Peptidase_C40"/>
</dbReference>
<dbReference type="Gene3D" id="3.90.1720.10">
    <property type="entry name" value="endopeptidase domain like (from Nostoc punctiforme)"/>
    <property type="match status" value="1"/>
</dbReference>
<keyword evidence="3" id="KW-0378">Hydrolase</keyword>
<reference evidence="6 7" key="1">
    <citation type="submission" date="2024-09" db="EMBL/GenBank/DDBJ databases">
        <authorList>
            <person name="Sun Q."/>
            <person name="Mori K."/>
        </authorList>
    </citation>
    <scope>NUCLEOTIDE SEQUENCE [LARGE SCALE GENOMIC DNA]</scope>
    <source>
        <strain evidence="6 7">CECT 7955</strain>
    </source>
</reference>
<dbReference type="PANTHER" id="PTHR47053">
    <property type="entry name" value="MUREIN DD-ENDOPEPTIDASE MEPH-RELATED"/>
    <property type="match status" value="1"/>
</dbReference>
<dbReference type="PANTHER" id="PTHR47053:SF1">
    <property type="entry name" value="MUREIN DD-ENDOPEPTIDASE MEPH-RELATED"/>
    <property type="match status" value="1"/>
</dbReference>
<proteinExistence type="inferred from homology"/>